<gene>
    <name evidence="1" type="ORF">HPB47_014001</name>
</gene>
<dbReference type="EMBL" id="JABSTQ010002276">
    <property type="protein sequence ID" value="KAG0444252.1"/>
    <property type="molecule type" value="Genomic_DNA"/>
</dbReference>
<name>A0AC60R0N5_IXOPE</name>
<dbReference type="Proteomes" id="UP000805193">
    <property type="component" value="Unassembled WGS sequence"/>
</dbReference>
<keyword evidence="2" id="KW-1185">Reference proteome</keyword>
<evidence type="ECO:0000313" key="1">
    <source>
        <dbReference type="EMBL" id="KAG0444252.1"/>
    </source>
</evidence>
<evidence type="ECO:0000313" key="2">
    <source>
        <dbReference type="Proteomes" id="UP000805193"/>
    </source>
</evidence>
<reference evidence="1 2" key="1">
    <citation type="journal article" date="2020" name="Cell">
        <title>Large-Scale Comparative Analyses of Tick Genomes Elucidate Their Genetic Diversity and Vector Capacities.</title>
        <authorList>
            <consortium name="Tick Genome and Microbiome Consortium (TIGMIC)"/>
            <person name="Jia N."/>
            <person name="Wang J."/>
            <person name="Shi W."/>
            <person name="Du L."/>
            <person name="Sun Y."/>
            <person name="Zhan W."/>
            <person name="Jiang J.F."/>
            <person name="Wang Q."/>
            <person name="Zhang B."/>
            <person name="Ji P."/>
            <person name="Bell-Sakyi L."/>
            <person name="Cui X.M."/>
            <person name="Yuan T.T."/>
            <person name="Jiang B.G."/>
            <person name="Yang W.F."/>
            <person name="Lam T.T."/>
            <person name="Chang Q.C."/>
            <person name="Ding S.J."/>
            <person name="Wang X.J."/>
            <person name="Zhu J.G."/>
            <person name="Ruan X.D."/>
            <person name="Zhao L."/>
            <person name="Wei J.T."/>
            <person name="Ye R.Z."/>
            <person name="Que T.C."/>
            <person name="Du C.H."/>
            <person name="Zhou Y.H."/>
            <person name="Cheng J.X."/>
            <person name="Dai P.F."/>
            <person name="Guo W.B."/>
            <person name="Han X.H."/>
            <person name="Huang E.J."/>
            <person name="Li L.F."/>
            <person name="Wei W."/>
            <person name="Gao Y.C."/>
            <person name="Liu J.Z."/>
            <person name="Shao H.Z."/>
            <person name="Wang X."/>
            <person name="Wang C.C."/>
            <person name="Yang T.C."/>
            <person name="Huo Q.B."/>
            <person name="Li W."/>
            <person name="Chen H.Y."/>
            <person name="Chen S.E."/>
            <person name="Zhou L.G."/>
            <person name="Ni X.B."/>
            <person name="Tian J.H."/>
            <person name="Sheng Y."/>
            <person name="Liu T."/>
            <person name="Pan Y.S."/>
            <person name="Xia L.Y."/>
            <person name="Li J."/>
            <person name="Zhao F."/>
            <person name="Cao W.C."/>
        </authorList>
    </citation>
    <scope>NUCLEOTIDE SEQUENCE [LARGE SCALE GENOMIC DNA]</scope>
    <source>
        <strain evidence="1">Iper-2018</strain>
    </source>
</reference>
<comment type="caution">
    <text evidence="1">The sequence shown here is derived from an EMBL/GenBank/DDBJ whole genome shotgun (WGS) entry which is preliminary data.</text>
</comment>
<organism evidence="1 2">
    <name type="scientific">Ixodes persulcatus</name>
    <name type="common">Taiga tick</name>
    <dbReference type="NCBI Taxonomy" id="34615"/>
    <lineage>
        <taxon>Eukaryota</taxon>
        <taxon>Metazoa</taxon>
        <taxon>Ecdysozoa</taxon>
        <taxon>Arthropoda</taxon>
        <taxon>Chelicerata</taxon>
        <taxon>Arachnida</taxon>
        <taxon>Acari</taxon>
        <taxon>Parasitiformes</taxon>
        <taxon>Ixodida</taxon>
        <taxon>Ixodoidea</taxon>
        <taxon>Ixodidae</taxon>
        <taxon>Ixodinae</taxon>
        <taxon>Ixodes</taxon>
    </lineage>
</organism>
<accession>A0AC60R0N5</accession>
<proteinExistence type="predicted"/>
<sequence>MGRKQASLSLRLSLETDPPAVILLQEPGKKPVKIKDYRTVGGIQYFTTLVHRTFAATERALDGGGVECGYVVIVPVKKGNRGIHIVNLYGNPKPHKAEYKTRLRSAVRAAGKEPLIIAGDFNAPHPGWGYKYVTPKGRKLFEGINQERLTLLTEPDQPTRTGTSTCRDMCPDLTLVKNVGSADWKNNLEATTASFNQH</sequence>
<protein>
    <submittedName>
        <fullName evidence="1">Uncharacterized protein</fullName>
    </submittedName>
</protein>